<protein>
    <submittedName>
        <fullName evidence="2">Rab3gap1 protein</fullName>
    </submittedName>
</protein>
<dbReference type="AlphaFoldDB" id="A0A812Q4Y4"/>
<name>A0A812Q4Y4_9DINO</name>
<dbReference type="EMBL" id="CAJNDS010002212">
    <property type="protein sequence ID" value="CAE7375428.1"/>
    <property type="molecule type" value="Genomic_DNA"/>
</dbReference>
<sequence length="551" mass="61345">MRISSDEHTFHDDDLDSRTPPARQLPPMCSAPGSESPHGEKGDEGGFEAVAEPEAPPKQEEEAAGVFEIRDFTNASAFERLSHQISLAAKRWAAALKDAQVGSNEDVLQMKESFDHANFRYYSQRGLVTTAVYCTLQNVKKRNGCRYELFFHLAPMGTAEKKDRLGLHAFPTRAHRVQRWFGVRHFVFVSLHNHNIDIDSARTMLGAAALAVRSASFPLPLSCFVPIDGGRRRVLGELLDSRCRVLYTTDLQHTVSGTFDNLTGLADFFWQKMEASPQDPQNTLMVGARFTYSADTFDPLPLEGELNARAGDDPVESCKLHCLWPSFPFGAFGDDSNFSELDARAAPFWKLRVLRKDSTALPLTGRLRILLDFRKEAQTVRSAEHSLQPSVPKTAMASLTATIQESLESILLPTGGEMLQMVESCMSCPVFHDNPVPLSPLRKAVQGARAGDRLSRLAEYSSTMRCFKGSVMLWCGILARMRSQWDALEAPEGPQAPTHRVNARGTRTEFFDLGVCLVQQKLELLQRSISEQRRNLQSAPGFTVCCFGGFR</sequence>
<dbReference type="Proteomes" id="UP000604046">
    <property type="component" value="Unassembled WGS sequence"/>
</dbReference>
<dbReference type="OrthoDB" id="17346at2759"/>
<evidence type="ECO:0000256" key="1">
    <source>
        <dbReference type="SAM" id="MobiDB-lite"/>
    </source>
</evidence>
<organism evidence="2 3">
    <name type="scientific">Symbiodinium natans</name>
    <dbReference type="NCBI Taxonomy" id="878477"/>
    <lineage>
        <taxon>Eukaryota</taxon>
        <taxon>Sar</taxon>
        <taxon>Alveolata</taxon>
        <taxon>Dinophyceae</taxon>
        <taxon>Suessiales</taxon>
        <taxon>Symbiodiniaceae</taxon>
        <taxon>Symbiodinium</taxon>
    </lineage>
</organism>
<evidence type="ECO:0000313" key="3">
    <source>
        <dbReference type="Proteomes" id="UP000604046"/>
    </source>
</evidence>
<comment type="caution">
    <text evidence="2">The sequence shown here is derived from an EMBL/GenBank/DDBJ whole genome shotgun (WGS) entry which is preliminary data.</text>
</comment>
<reference evidence="2" key="1">
    <citation type="submission" date="2021-02" db="EMBL/GenBank/DDBJ databases">
        <authorList>
            <person name="Dougan E. K."/>
            <person name="Rhodes N."/>
            <person name="Thang M."/>
            <person name="Chan C."/>
        </authorList>
    </citation>
    <scope>NUCLEOTIDE SEQUENCE</scope>
</reference>
<keyword evidence="3" id="KW-1185">Reference proteome</keyword>
<evidence type="ECO:0000313" key="2">
    <source>
        <dbReference type="EMBL" id="CAE7375428.1"/>
    </source>
</evidence>
<dbReference type="PANTHER" id="PTHR21422">
    <property type="entry name" value="RAB3 GTPASE-ACTIVATING PROTEIN CATALYTIC SUBUNIT"/>
    <property type="match status" value="1"/>
</dbReference>
<dbReference type="InterPro" id="IPR045700">
    <property type="entry name" value="Rab3GAP1"/>
</dbReference>
<dbReference type="GO" id="GO:0005096">
    <property type="term" value="F:GTPase activator activity"/>
    <property type="evidence" value="ECO:0007669"/>
    <property type="project" value="InterPro"/>
</dbReference>
<accession>A0A812Q4Y4</accession>
<feature type="region of interest" description="Disordered" evidence="1">
    <location>
        <begin position="1"/>
        <end position="62"/>
    </location>
</feature>
<feature type="compositionally biased region" description="Basic and acidic residues" evidence="1">
    <location>
        <begin position="1"/>
        <end position="12"/>
    </location>
</feature>
<dbReference type="PANTHER" id="PTHR21422:SF9">
    <property type="entry name" value="RAB3 GTPASE-ACTIVATING PROTEIN CATALYTIC SUBUNIT"/>
    <property type="match status" value="1"/>
</dbReference>
<proteinExistence type="predicted"/>
<gene>
    <name evidence="2" type="primary">rab3gap1</name>
    <name evidence="2" type="ORF">SNAT2548_LOCUS20509</name>
</gene>